<evidence type="ECO:0000256" key="4">
    <source>
        <dbReference type="ARBA" id="ARBA00022737"/>
    </source>
</evidence>
<dbReference type="NCBIfam" id="TIGR01733">
    <property type="entry name" value="AA-adenyl-dom"/>
    <property type="match status" value="3"/>
</dbReference>
<dbReference type="SMART" id="SM00823">
    <property type="entry name" value="PKS_PP"/>
    <property type="match status" value="4"/>
</dbReference>
<feature type="domain" description="Carrier" evidence="7">
    <location>
        <begin position="1712"/>
        <end position="1788"/>
    </location>
</feature>
<evidence type="ECO:0000313" key="8">
    <source>
        <dbReference type="EMBL" id="OJI99595.1"/>
    </source>
</evidence>
<name>A0A1L9PDR4_ASPVE</name>
<dbReference type="GeneID" id="63731047"/>
<dbReference type="GO" id="GO:0016853">
    <property type="term" value="F:isomerase activity"/>
    <property type="evidence" value="ECO:0007669"/>
    <property type="project" value="UniProtKB-KW"/>
</dbReference>
<dbReference type="PROSITE" id="PS00012">
    <property type="entry name" value="PHOSPHOPANTETHEINE"/>
    <property type="match status" value="3"/>
</dbReference>
<evidence type="ECO:0000256" key="6">
    <source>
        <dbReference type="ARBA" id="ARBA00029454"/>
    </source>
</evidence>
<dbReference type="GO" id="GO:0016874">
    <property type="term" value="F:ligase activity"/>
    <property type="evidence" value="ECO:0007669"/>
    <property type="project" value="UniProtKB-KW"/>
</dbReference>
<evidence type="ECO:0000313" key="9">
    <source>
        <dbReference type="Proteomes" id="UP000184073"/>
    </source>
</evidence>
<dbReference type="Proteomes" id="UP000184073">
    <property type="component" value="Unassembled WGS sequence"/>
</dbReference>
<dbReference type="InterPro" id="IPR036736">
    <property type="entry name" value="ACP-like_sf"/>
</dbReference>
<dbReference type="FunFam" id="3.30.559.30:FF:000003">
    <property type="entry name" value="Nonribosomal peptide synthase SidD"/>
    <property type="match status" value="1"/>
</dbReference>
<dbReference type="OrthoDB" id="416786at2759"/>
<feature type="non-terminal residue" evidence="8">
    <location>
        <position position="5462"/>
    </location>
</feature>
<feature type="domain" description="Carrier" evidence="7">
    <location>
        <begin position="162"/>
        <end position="235"/>
    </location>
</feature>
<dbReference type="STRING" id="1036611.A0A1L9PDR4"/>
<dbReference type="VEuPathDB" id="FungiDB:ASPVEDRAFT_60557"/>
<dbReference type="FunFam" id="3.40.50.12780:FF:000014">
    <property type="entry name" value="Nonribosomal peptide synthetase 1"/>
    <property type="match status" value="3"/>
</dbReference>
<dbReference type="EMBL" id="KV878127">
    <property type="protein sequence ID" value="OJI99595.1"/>
    <property type="molecule type" value="Genomic_DNA"/>
</dbReference>
<dbReference type="PANTHER" id="PTHR45398:SF1">
    <property type="entry name" value="ENZYME, PUTATIVE (JCVI)-RELATED"/>
    <property type="match status" value="1"/>
</dbReference>
<feature type="domain" description="Carrier" evidence="7">
    <location>
        <begin position="4335"/>
        <end position="4411"/>
    </location>
</feature>
<dbReference type="InterPro" id="IPR020845">
    <property type="entry name" value="AMP-binding_CS"/>
</dbReference>
<dbReference type="Gene3D" id="1.10.1200.10">
    <property type="entry name" value="ACP-like"/>
    <property type="match status" value="4"/>
</dbReference>
<dbReference type="PROSITE" id="PS50075">
    <property type="entry name" value="CARRIER"/>
    <property type="match status" value="4"/>
</dbReference>
<proteinExistence type="inferred from homology"/>
<dbReference type="Pfam" id="PF00501">
    <property type="entry name" value="AMP-binding"/>
    <property type="match status" value="4"/>
</dbReference>
<comment type="similarity">
    <text evidence="6">Belongs to the NRP synthetase family.</text>
</comment>
<evidence type="ECO:0000256" key="1">
    <source>
        <dbReference type="ARBA" id="ARBA00022450"/>
    </source>
</evidence>
<keyword evidence="5" id="KW-0413">Isomerase</keyword>
<dbReference type="NCBIfam" id="NF003417">
    <property type="entry name" value="PRK04813.1"/>
    <property type="match status" value="5"/>
</dbReference>
<evidence type="ECO:0000256" key="2">
    <source>
        <dbReference type="ARBA" id="ARBA00022553"/>
    </source>
</evidence>
<dbReference type="InterPro" id="IPR023213">
    <property type="entry name" value="CAT-like_dom_sf"/>
</dbReference>
<dbReference type="GO" id="GO:0031177">
    <property type="term" value="F:phosphopantetheine binding"/>
    <property type="evidence" value="ECO:0007669"/>
    <property type="project" value="InterPro"/>
</dbReference>
<dbReference type="CDD" id="cd19545">
    <property type="entry name" value="FUM14_C_NRPS-like"/>
    <property type="match status" value="1"/>
</dbReference>
<gene>
    <name evidence="8" type="ORF">ASPVEDRAFT_60557</name>
</gene>
<sequence length="5462" mass="599151">MYKTGDLVCYNADGSFDYLGRKDSQAKINGQRLELGEVEYHMVSDEDVHGAVALLASSGPYSGRLFAVLSLSARQGEDIQLVSDNGRGQVKSIVSRIQTRLSAALPSYMVPSIWLVVNGIPLNTSNKIDRRRVQTLVSRLDKAAIDKHMGVTHTTDHCTPSSSSEARIQDVLAEVLNIPRDQVALNRSFVSLGGDSITAMQLVTKCRARGLTTHVRDVLQSETVAAIARGLRVDHSPWSEVAVVENQKFELSPIQALYFEMSDNEVTPFNQSMLLRVAGDVSPDAIEAALHAVVQRHGMLRARYHQDKVGEWRQLVSDNVESSYRFKFHKDAHPQLVKKATVTAQASINVTSGPIIGADLFQVPEGERVLFVIAHHLVIDLMSWRVILQDLEDYLRVHEFSTPATMPFPAWVQMQKEHAETQLGPTESLPFDLPASDYGYWGALGKRFVYDHAESSIFSLSSEQTALLLGPANDSLRTSPADIFIAALMLSFSRVFVDREAPTVYTEGHGREPWIASADVNNTVGWFTSVAPVRMHPAGSEYPPPGPVDAVGRVKQWRNALPGNGSSYLASRTWNPQGQAAFRSHWPLEVLFNYLGQYQQLNNPQASLQAASGEQWDVAPDVGAGVPRLALFEISAFVNQGQVHVSFMYDPAIERVQEVRKWLAEYEQCLNETVEDLLKAPVQRPLSDFSLLGVDDEGLKQVQEAITALPLVNTFADVDDVYPCSPIQRGIIMGQSLNPGSYEVETVFEVHPASSQDPVDCERLAVAWKAVVSHHPALRTVMMHSPLEASDVFQVVLRAAAPRHQIIRGQDKDAVSALHSIQNIPNAMDAPPHFLTIYTTPTGRVLCKLEIHHTIMDAASLAIIMEDLRAEYHKLPTSPRPSYRRYLEYLASQPTGTALDYWVTRLRQIEPCYMPVTGPVRGPDRELRFASLHMSSVSAELQHFCQTHRVTAATVYQAAWALTLRAYTGCQTATFGFVSAGRGLPINQIEKIVGPFIDMLVTAVDVSEDTPVSDLVKAVQRDYLSALEYHYCSIAEIQHALQIGGKPLFNSIMSVQLVQPAIAATSGLSTISFETIGGYDATEYDVTITLESNTATSETTATVGYWSPALSDWEANGILHTFGKAMESLVSSSSSLLSTVDTFSHRDKTQLEQWKRTYETFNGQELYEPFCIHDLITQQASAKPKSPAVYGWDTSFTYEELEHQSSSLARHLIALGVGPEVIVPFCSDKSAWAVIALVAILKAGGAFVALDPAHPRSRHETILEQVDACVIVVSPSQASRFEGYPQAVVTVSKDLLDLLEATGLSGSTSILPRVTHKNTAIIIYTSGSTGVPKGIVLEHGSLCTTMAAHADVVGINGNSRVLQFSSFIFDASVQDIFTTLTRGGCVCMPSEDQRLNDLAGAIRDMNVNWAFLTPAVAAVLRPSDVPGLKTLSMGGEAIPQNVVDIWKDSGLGQFNNCYGPAECSIYCSVNPRLGVSHKPYNIGDPISSLLWVAEITNHHRLAPLGSTGELLIEGPLLARGYLNDPEKTALSFIVDPEWALVDGVKVGRRLYRTGDLVRYNEDGTLDYVGRKDSQVKLHGQRLELSEIDYHLSRQEQVANAMALLPKSGACKDRIAAVVSFRDFDQPGSSELNLVADAHREAVAAQLNQVRQALASSLPPYMVPTVWLPVETIPMSLSGKLDRSRIAAWLQDMQQETVLAADRLQARGGGADQLSSAAQRRLQAALARVLGLEPEQVHFNRPFIALGGDSISAMQLVSQARKKGLGIRVQDILQSQSIFELCDRAKQLEAAVDLWQDPADSVFDLSPIQQMFMAISDDKPSSHFNQSVLVQCTAQCTGKQVRTALDSIVMAHSMLRARFTPSASGWKQLVSSASVAAYAFNDYTACRRHEMDEAIVRTQASLDIQNGPVFAANWFELDDGSRVLYLAAHHLVVDMVSWQLILTALEDALSPEIEAPVVNAFPYQSWVQLQAQAPRAEIDFPVSEPPKGYWGGEDKPNTYGDAVVEIFTLDQSTTKVLLSECHRVFNTNITDLFVAAVTHAFGLTFTQRQLPTVFVEGHGRDADEQQVDITKTVGWFTAITPVHVPDAADLVNTIRWAKDRRQRLSTQSYLASTYSNRGPGHRPMEILFNYLGHFRGMTRNEGMFKQGNIQDVPGYSDVANNVPRMALFEINTRITDGQATLILTHSRYMDRQDGIRQWFHFTEASLKRMARELPSLPAQKTLADFPLLPSLNYSLLDGLEAALSADLAVKSIDEVEDIYPSSAMQHGLLLSQGRGADEYRTSFKFEVLNASQPERFVKAWRAVVRRHPMLRTVFTSAISGEGSFDQVVLHSPTPSIVVETVQDAQEASSVLSRPSADTYSSRSELPHRMTVCSTREGRLFFKLEMNHALMDAESLSILLRDIDAAYRGALDHLPATPYRDYISYVQSKSVDAALQYWTEYLSGIQPCHFPSRPSLHEAKELNVTEIDLNLDHEAIQSFCSAHRVTAANIFQTVWGLVLQSFTMTSDVAFGYLVAGRDIPVPGIDSTVGPLINMLVCRMQLEGTFNAVDVLRTTQQGYLAALDHQHVPLGRVQQSLGMSGTALFNTMLSVQRLSAGGAGSLSSPSHLSFKSLASHDPTEFDLTVNVQLSDHGSRASITHWPGTISRWQVSHVASSMTAILHSLIQQPSAAIGSLKMVGAHDHNQIRQWAPTVTGVLHSTVHDLFRHQATLQPDAPAVDAWDCQISYRELDEWSTRLAAHVQRMGVTPGSRVPILFPKSAWIVVAFLAILKAGATAVSLDPAHPKDRHRLILEHTGARVALTARSCASHCDDLGLTQMSIDEGTVQSLAPARQTLPDVDPASPAFIIYTSGSTGVPKGVILTHESVCTSIEAHGNALGIAAGTRVLQFAAFVFDISIQDVFTSLTRGACVCIPSDGQRMNNLSGFMRAKAVNFACLTPTVASLLSPAEVPTLRTLVLAGEAVSQKAIELWSQGTSLTGFHNCYGPAECTIYCAWNGQVGAAGQSPCNIGRPLASSHFVVDPQNHHRLAPIGSPGELMVGGPLVSPGYQGDPKRTEAAFIELPLWRSQAWHHDTTPTRYYATGDLVAYNEDGTLDYLGRKDTQIKLHGQRIELGDIEHHLQLNLGEASRVAVDLVQLSDSQQSLAAFVSLTGDVIVGGSVDAISIFDVHAETRALFAAAASAASKLLPVYMVPSHYIPLQQLPLNTSGKVDRKSLRSLVSCMSSEQLRPFSLETGNEAKRAPATAMEQALQQLWSELLSLPAEDIGTQDRFFHLGGNSVAAMQLVASARQQAIRLTVSDIFHLPQLAHMAEAAQWVDQEDDDSGSLAPFELLPEGASTLLEEAATQAATTVDQLEDVYPCTPMQEGLMALSEKQSGAYINQNLFTLPPNIDLDRFKASWQSVVNSHPILRTRIVFLPQAGTCQAVLRPAPIDWRTGPSLDQFLVGDKEQEMGFGRSLVRFAIVGGHFVWTIHHALYDGWTVALLVGEVENIYRKSTAARSTPTPYSHFLRYLKNVDTAAEDHYWKTQLAGATVSSFPPPTTSRSVRVQGTSKIRVQIPSTPGFGLTETTLIRAAWAIVSAAYSGAESRAFGVTLSGRNAPVVDIDRMCGPTITTVPLHVRLDRDIPVLEFLQRLQQQAADMIAYEHTGLQRIRQLSAEAQAACDFQDLLVIHAAGEEEIPESSIGLQRKELAGPDQAGDTGFHTYSLVLECVAHRDHVAVTADYDETALPPAQMIHVLHQFEHVLQQLHNVQQTDTCRLSEISLVSTYDLQQIEAWNAGSLAPREALVHHLFERQSQASPDAPAICAWDGDCTYAELDALATQLALQLVGKGIGAEAIVPVCFDKSMWAIVGMLAILKAGGACVALDPSHPLSRRETIIHDTGARIVLAGLETIAQEMRPLVEECIVVDREACSKQPSFTGSMLTALQRMKPASPENAAFVIYTSGSTGTPKGVVLEHSNVASSMAAHGPALGFQPGVRVLQFASYTFDISIQDIFTTLTNGGCVCVVSEDQRFNNLAGAVNQMGVTSACLTPTVAQLLNPREVPTLKSLTLAGEAVTEKVRRIWSSTEAALDRFSNCYGPAESTIYCSWNGQVDNPERRPSNIGKGLSSRLWIVEPDNVHKLAAVGCVGELVIEGPLLARGYLNDPAKTAERFTLDPDWASSREPGAMARRMYKTGDLVRYNAADGTIDYLGRNDSQVKVNGQRVEMGEIEHHLLSGEEVQDGAVLLPTAGVAKGRLVAIVSLRAAAAMADMTDSSISLLPHSDSRLIRQQLGLVRSMIADALPGYMVPSAWLVVQRLPLNRSGKYDRPRLMQWLAEMEGQTFEAAVSVAEEEMDHMVPRTLVEEQLQTSVSEILNKPTDLIAINKPFVALGGDSITAMQLTARLRSQGWMVSVKQILQARSMADLGHSIRPARELSIAHTSQADAINTPFSLSPMQQFYFELSRGQPTHFNQSFLLRLREPLASGHIEDAVRRVVEMHSMLRARFQSATDVVGGWHQLVAAQQPHAYTHYRAQTREEMNQIITRTQTSIDIRQGPVFAVNGFEFEGAQVLFMVAHHLVIDLVSWRIILQDLEALLAHREPPSALSPSLSFQPWLRAQEAYARRSLTHPEKVLPRAIAVSDLAFWGLDEGANLHATATNRRFTLDKAASATLLEPAVHRALRTDTSDVLLASLLLSFHKVFGSLREMPAVFSESHGREPWDDSIDLSTTVGWFTTLMPLYVAASEMTSPVDLVRLVKDRRRSTPANGWEYFTARYLTPEGQAAFAGHSQMELLFNFQGQYQQLETAESLLQPEARDGLDIAADIGPATPRMAVIEVSSMVVQQLVAFDFTFPANCLHQDMIGRWTAEFARSTQEVSSLLLATPPRPTRSDFPLLPLPYEGLDRLAQQQSLFGQHGDDPFSAIEDIYPCSPVQQGLLLAQRLTPGAYEVRFTFEVASQISGAPVDVEQLFAAWQHVVDRHAALRTFFIDGVSEGNMFDQVVLRQVQAPTTLLHCVDRPDMLRRLAALPTAAKDPASPAHRLIVFKGMDGEVYCSFEINHALIDAVSMGLILHDVSRAYARQLPRARGPLYSSYIAYLRSVGADTAIEHWTTHLKGIEPCHFPLSYEHSEGRELRRADIQVQVSGSQMQQISQATAVTVASVLKTAWGLVLRVFVRQHDICFGSLASGRDVALQDINETVGPFINMLVARMVVDPAMSIADLLRQVHADQLRAMEYQHCSLADIQHRLNLGGRALFNTMMSIQRSSAQSVTDMALHFEALSSHDPTEYDITLHTEVTDEGRVNAHINYWSSSISDWQASQIAHTFDAVLQSMACNVEQSVGDINLFNTPQWTQLADWGYNRALPSVTDSCVHELFSNQARATPNAPAICAWDGQLSYKDVDELTDRLAAMLARRGIERGSFVPLCFEKSMWTPIAMLAVLKAGGTCVSMDPSHPASRHALLIADTGAKLVLTSEAQLAPHSAGAVNA</sequence>
<dbReference type="FunFam" id="3.30.559.30:FF:000002">
    <property type="entry name" value="Nonribosomal peptide synthase Pes1"/>
    <property type="match status" value="3"/>
</dbReference>
<accession>A0A1L9PDR4</accession>
<protein>
    <recommendedName>
        <fullName evidence="7">Carrier domain-containing protein</fullName>
    </recommendedName>
</protein>
<dbReference type="CDD" id="cd05918">
    <property type="entry name" value="A_NRPS_SidN3_like"/>
    <property type="match status" value="3"/>
</dbReference>
<dbReference type="InterPro" id="IPR009081">
    <property type="entry name" value="PP-bd_ACP"/>
</dbReference>
<dbReference type="InterPro" id="IPR000873">
    <property type="entry name" value="AMP-dep_synth/lig_dom"/>
</dbReference>
<dbReference type="Gene3D" id="3.30.559.10">
    <property type="entry name" value="Chloramphenicol acetyltransferase-like domain"/>
    <property type="match status" value="7"/>
</dbReference>
<keyword evidence="1" id="KW-0596">Phosphopantetheine</keyword>
<dbReference type="InterPro" id="IPR020806">
    <property type="entry name" value="PKS_PP-bd"/>
</dbReference>
<dbReference type="CDD" id="cd19542">
    <property type="entry name" value="CT_NRPS-like"/>
    <property type="match status" value="3"/>
</dbReference>
<dbReference type="CDD" id="cd19534">
    <property type="entry name" value="E_NRPS"/>
    <property type="match status" value="2"/>
</dbReference>
<dbReference type="Gene3D" id="3.40.50.12780">
    <property type="entry name" value="N-terminal domain of ligase-like"/>
    <property type="match status" value="4"/>
</dbReference>
<dbReference type="FunFam" id="1.10.1200.10:FF:000005">
    <property type="entry name" value="Nonribosomal peptide synthetase 1"/>
    <property type="match status" value="1"/>
</dbReference>
<dbReference type="Pfam" id="PF00668">
    <property type="entry name" value="Condensation"/>
    <property type="match status" value="7"/>
</dbReference>
<dbReference type="FunFam" id="3.30.300.30:FF:000015">
    <property type="entry name" value="Nonribosomal peptide synthase SidD"/>
    <property type="match status" value="4"/>
</dbReference>
<keyword evidence="4" id="KW-0677">Repeat</keyword>
<dbReference type="InterPro" id="IPR010071">
    <property type="entry name" value="AA_adenyl_dom"/>
</dbReference>
<dbReference type="InterPro" id="IPR001242">
    <property type="entry name" value="Condensation_dom"/>
</dbReference>
<dbReference type="InterPro" id="IPR006162">
    <property type="entry name" value="Ppantetheine_attach_site"/>
</dbReference>
<evidence type="ECO:0000256" key="3">
    <source>
        <dbReference type="ARBA" id="ARBA00022598"/>
    </source>
</evidence>
<dbReference type="PANTHER" id="PTHR45398">
    <property type="match status" value="1"/>
</dbReference>
<dbReference type="RefSeq" id="XP_040665358.1">
    <property type="nucleotide sequence ID" value="XM_040815536.1"/>
</dbReference>
<reference evidence="9" key="1">
    <citation type="journal article" date="2017" name="Genome Biol.">
        <title>Comparative genomics reveals high biological diversity and specific adaptations in the industrially and medically important fungal genus Aspergillus.</title>
        <authorList>
            <person name="de Vries R.P."/>
            <person name="Riley R."/>
            <person name="Wiebenga A."/>
            <person name="Aguilar-Osorio G."/>
            <person name="Amillis S."/>
            <person name="Uchima C.A."/>
            <person name="Anderluh G."/>
            <person name="Asadollahi M."/>
            <person name="Askin M."/>
            <person name="Barry K."/>
            <person name="Battaglia E."/>
            <person name="Bayram O."/>
            <person name="Benocci T."/>
            <person name="Braus-Stromeyer S.A."/>
            <person name="Caldana C."/>
            <person name="Canovas D."/>
            <person name="Cerqueira G.C."/>
            <person name="Chen F."/>
            <person name="Chen W."/>
            <person name="Choi C."/>
            <person name="Clum A."/>
            <person name="Dos Santos R.A."/>
            <person name="Damasio A.R."/>
            <person name="Diallinas G."/>
            <person name="Emri T."/>
            <person name="Fekete E."/>
            <person name="Flipphi M."/>
            <person name="Freyberg S."/>
            <person name="Gallo A."/>
            <person name="Gournas C."/>
            <person name="Habgood R."/>
            <person name="Hainaut M."/>
            <person name="Harispe M.L."/>
            <person name="Henrissat B."/>
            <person name="Hilden K.S."/>
            <person name="Hope R."/>
            <person name="Hossain A."/>
            <person name="Karabika E."/>
            <person name="Karaffa L."/>
            <person name="Karanyi Z."/>
            <person name="Krasevec N."/>
            <person name="Kuo A."/>
            <person name="Kusch H."/>
            <person name="LaButti K."/>
            <person name="Lagendijk E.L."/>
            <person name="Lapidus A."/>
            <person name="Levasseur A."/>
            <person name="Lindquist E."/>
            <person name="Lipzen A."/>
            <person name="Logrieco A.F."/>
            <person name="MacCabe A."/>
            <person name="Maekelae M.R."/>
            <person name="Malavazi I."/>
            <person name="Melin P."/>
            <person name="Meyer V."/>
            <person name="Mielnichuk N."/>
            <person name="Miskei M."/>
            <person name="Molnar A.P."/>
            <person name="Mule G."/>
            <person name="Ngan C.Y."/>
            <person name="Orejas M."/>
            <person name="Orosz E."/>
            <person name="Ouedraogo J.P."/>
            <person name="Overkamp K.M."/>
            <person name="Park H.-S."/>
            <person name="Perrone G."/>
            <person name="Piumi F."/>
            <person name="Punt P.J."/>
            <person name="Ram A.F."/>
            <person name="Ramon A."/>
            <person name="Rauscher S."/>
            <person name="Record E."/>
            <person name="Riano-Pachon D.M."/>
            <person name="Robert V."/>
            <person name="Roehrig J."/>
            <person name="Ruller R."/>
            <person name="Salamov A."/>
            <person name="Salih N.S."/>
            <person name="Samson R.A."/>
            <person name="Sandor E."/>
            <person name="Sanguinetti M."/>
            <person name="Schuetze T."/>
            <person name="Sepcic K."/>
            <person name="Shelest E."/>
            <person name="Sherlock G."/>
            <person name="Sophianopoulou V."/>
            <person name="Squina F.M."/>
            <person name="Sun H."/>
            <person name="Susca A."/>
            <person name="Todd R.B."/>
            <person name="Tsang A."/>
            <person name="Unkles S.E."/>
            <person name="van de Wiele N."/>
            <person name="van Rossen-Uffink D."/>
            <person name="Oliveira J.V."/>
            <person name="Vesth T.C."/>
            <person name="Visser J."/>
            <person name="Yu J.-H."/>
            <person name="Zhou M."/>
            <person name="Andersen M.R."/>
            <person name="Archer D.B."/>
            <person name="Baker S.E."/>
            <person name="Benoit I."/>
            <person name="Brakhage A.A."/>
            <person name="Braus G.H."/>
            <person name="Fischer R."/>
            <person name="Frisvad J.C."/>
            <person name="Goldman G.H."/>
            <person name="Houbraken J."/>
            <person name="Oakley B."/>
            <person name="Pocsi I."/>
            <person name="Scazzocchio C."/>
            <person name="Seiboth B."/>
            <person name="vanKuyk P.A."/>
            <person name="Wortman J."/>
            <person name="Dyer P.S."/>
            <person name="Grigoriev I.V."/>
        </authorList>
    </citation>
    <scope>NUCLEOTIDE SEQUENCE [LARGE SCALE GENOMIC DNA]</scope>
    <source>
        <strain evidence="9">CBS 583.65</strain>
    </source>
</reference>
<dbReference type="InterPro" id="IPR045851">
    <property type="entry name" value="AMP-bd_C_sf"/>
</dbReference>
<evidence type="ECO:0000256" key="5">
    <source>
        <dbReference type="ARBA" id="ARBA00023235"/>
    </source>
</evidence>
<dbReference type="Pfam" id="PF00550">
    <property type="entry name" value="PP-binding"/>
    <property type="match status" value="4"/>
</dbReference>
<keyword evidence="3" id="KW-0436">Ligase</keyword>
<dbReference type="FunFam" id="3.30.559.10:FF:000016">
    <property type="entry name" value="Nonribosomal peptide synthase Pes1"/>
    <property type="match status" value="2"/>
</dbReference>
<organism evidence="8 9">
    <name type="scientific">Aspergillus versicolor CBS 583.65</name>
    <dbReference type="NCBI Taxonomy" id="1036611"/>
    <lineage>
        <taxon>Eukaryota</taxon>
        <taxon>Fungi</taxon>
        <taxon>Dikarya</taxon>
        <taxon>Ascomycota</taxon>
        <taxon>Pezizomycotina</taxon>
        <taxon>Eurotiomycetes</taxon>
        <taxon>Eurotiomycetidae</taxon>
        <taxon>Eurotiales</taxon>
        <taxon>Aspergillaceae</taxon>
        <taxon>Aspergillus</taxon>
        <taxon>Aspergillus subgen. Nidulantes</taxon>
    </lineage>
</organism>
<dbReference type="Gene3D" id="3.30.300.30">
    <property type="match status" value="4"/>
</dbReference>
<feature type="domain" description="Carrier" evidence="7">
    <location>
        <begin position="3237"/>
        <end position="3313"/>
    </location>
</feature>
<keyword evidence="9" id="KW-1185">Reference proteome</keyword>
<keyword evidence="2" id="KW-0597">Phosphoprotein</keyword>
<dbReference type="SUPFAM" id="SSF47336">
    <property type="entry name" value="ACP-like"/>
    <property type="match status" value="4"/>
</dbReference>
<dbReference type="SUPFAM" id="SSF56801">
    <property type="entry name" value="Acetyl-CoA synthetase-like"/>
    <property type="match status" value="5"/>
</dbReference>
<dbReference type="PROSITE" id="PS00455">
    <property type="entry name" value="AMP_BINDING"/>
    <property type="match status" value="3"/>
</dbReference>
<dbReference type="InterPro" id="IPR042099">
    <property type="entry name" value="ANL_N_sf"/>
</dbReference>
<dbReference type="Gene3D" id="3.30.559.30">
    <property type="entry name" value="Nonribosomal peptide synthetase, condensation domain"/>
    <property type="match status" value="7"/>
</dbReference>
<dbReference type="SUPFAM" id="SSF52777">
    <property type="entry name" value="CoA-dependent acyltransferases"/>
    <property type="match status" value="14"/>
</dbReference>
<dbReference type="FunFam" id="3.40.50.980:FF:000001">
    <property type="entry name" value="Non-ribosomal peptide synthetase"/>
    <property type="match status" value="1"/>
</dbReference>
<dbReference type="GO" id="GO:0019748">
    <property type="term" value="P:secondary metabolic process"/>
    <property type="evidence" value="ECO:0007669"/>
    <property type="project" value="UniProtKB-ARBA"/>
</dbReference>
<evidence type="ECO:0000259" key="7">
    <source>
        <dbReference type="PROSITE" id="PS50075"/>
    </source>
</evidence>
<dbReference type="FunFam" id="3.30.559.30:FF:000005">
    <property type="entry name" value="Nonribosomal peptide synthase Pes1"/>
    <property type="match status" value="2"/>
</dbReference>